<comment type="caution">
    <text evidence="2">The sequence shown here is derived from an EMBL/GenBank/DDBJ whole genome shotgun (WGS) entry which is preliminary data.</text>
</comment>
<dbReference type="SUPFAM" id="SSF82199">
    <property type="entry name" value="SET domain"/>
    <property type="match status" value="1"/>
</dbReference>
<dbReference type="Pfam" id="PF00856">
    <property type="entry name" value="SET"/>
    <property type="match status" value="1"/>
</dbReference>
<name>A0A100INY9_ASPNG</name>
<dbReference type="Proteomes" id="UP000068243">
    <property type="component" value="Unassembled WGS sequence"/>
</dbReference>
<sequence>MKPTWWPGEKHELFTEWAKTQGIVINGVSPARFPGRGLGMIATRKIEKDSILVKVPHSAMLTPSKLPSTFTSRFPSDTPTHTLYAAYLTNASPSHITPWRNTWPTMEDFTSSMPILWSSSSPLSPSSNSNTSSIQDLLPPSISNTWNTITPGKRKHKYDTRHQNLLKAQETRLRKAWDIVVRVFPETDKELFTYHWVIVNTRSFFYLLPGAEMPEDRNDAMALVPFADYFNHSDVAVFTFHSICCNVKFDGEEYVFRAAKEYNEGEEIYMSYGPHSNDFLFTEYGFYLDTNASETLYLDEIILQDLNASKQEELEFHQYYGNYQLTSDGVCYRTEIAAGLTYMPLRLWQDYVLGYSTDGVDEKMSAAVIRGWIGVYIKEADEAVARLEDLYIAQTEDQGVVRMLLKRWRQIRALCEEAIDRVSS</sequence>
<dbReference type="AlphaFoldDB" id="A0A100INY9"/>
<evidence type="ECO:0000259" key="1">
    <source>
        <dbReference type="PROSITE" id="PS50280"/>
    </source>
</evidence>
<evidence type="ECO:0000313" key="3">
    <source>
        <dbReference type="Proteomes" id="UP000068243"/>
    </source>
</evidence>
<organism evidence="2 3">
    <name type="scientific">Aspergillus niger</name>
    <dbReference type="NCBI Taxonomy" id="5061"/>
    <lineage>
        <taxon>Eukaryota</taxon>
        <taxon>Fungi</taxon>
        <taxon>Dikarya</taxon>
        <taxon>Ascomycota</taxon>
        <taxon>Pezizomycotina</taxon>
        <taxon>Eurotiomycetes</taxon>
        <taxon>Eurotiomycetidae</taxon>
        <taxon>Eurotiales</taxon>
        <taxon>Aspergillaceae</taxon>
        <taxon>Aspergillus</taxon>
        <taxon>Aspergillus subgen. Circumdati</taxon>
    </lineage>
</organism>
<dbReference type="VEuPathDB" id="FungiDB:ASPNIDRAFT2_1112460"/>
<dbReference type="PROSITE" id="PS50280">
    <property type="entry name" value="SET"/>
    <property type="match status" value="1"/>
</dbReference>
<proteinExistence type="predicted"/>
<reference evidence="3" key="1">
    <citation type="journal article" date="2016" name="Genome Announc.">
        <title>Draft genome sequence of Aspergillus niger strain An76.</title>
        <authorList>
            <person name="Gong W."/>
            <person name="Cheng Z."/>
            <person name="Zhang H."/>
            <person name="Liu L."/>
            <person name="Gao P."/>
            <person name="Wang L."/>
        </authorList>
    </citation>
    <scope>NUCLEOTIDE SEQUENCE [LARGE SCALE GENOMIC DNA]</scope>
    <source>
        <strain evidence="3">An76</strain>
    </source>
</reference>
<dbReference type="PANTHER" id="PTHR13271:SF137">
    <property type="entry name" value="SET DOMAIN-CONTAINING PROTEIN"/>
    <property type="match status" value="1"/>
</dbReference>
<dbReference type="Gene3D" id="3.90.1410.10">
    <property type="entry name" value="set domain protein methyltransferase, domain 1"/>
    <property type="match status" value="1"/>
</dbReference>
<accession>A0A100INY9</accession>
<dbReference type="InterPro" id="IPR046341">
    <property type="entry name" value="SET_dom_sf"/>
</dbReference>
<evidence type="ECO:0000313" key="2">
    <source>
        <dbReference type="EMBL" id="GAQ44697.1"/>
    </source>
</evidence>
<dbReference type="VEuPathDB" id="FungiDB:ATCC64974_94730"/>
<dbReference type="GO" id="GO:0016279">
    <property type="term" value="F:protein-lysine N-methyltransferase activity"/>
    <property type="evidence" value="ECO:0007669"/>
    <property type="project" value="UniProtKB-ARBA"/>
</dbReference>
<protein>
    <submittedName>
        <fullName evidence="2">SET domain-containing protein</fullName>
    </submittedName>
</protein>
<feature type="domain" description="SET" evidence="1">
    <location>
        <begin position="26"/>
        <end position="273"/>
    </location>
</feature>
<dbReference type="OrthoDB" id="341421at2759"/>
<dbReference type="OMA" id="ISHMKDE"/>
<dbReference type="InterPro" id="IPR050600">
    <property type="entry name" value="SETD3_SETD6_MTase"/>
</dbReference>
<dbReference type="EMBL" id="BCMY01000013">
    <property type="protein sequence ID" value="GAQ44697.1"/>
    <property type="molecule type" value="Genomic_DNA"/>
</dbReference>
<dbReference type="PANTHER" id="PTHR13271">
    <property type="entry name" value="UNCHARACTERIZED PUTATIVE METHYLTRANSFERASE"/>
    <property type="match status" value="1"/>
</dbReference>
<dbReference type="InterPro" id="IPR001214">
    <property type="entry name" value="SET_dom"/>
</dbReference>
<gene>
    <name evidence="2" type="ORF">ABL_07358</name>
</gene>
<dbReference type="VEuPathDB" id="FungiDB:An11g09940"/>
<dbReference type="VEuPathDB" id="FungiDB:M747DRAFT_356368"/>